<feature type="transmembrane region" description="Helical" evidence="6">
    <location>
        <begin position="358"/>
        <end position="380"/>
    </location>
</feature>
<feature type="compositionally biased region" description="Basic and acidic residues" evidence="5">
    <location>
        <begin position="328"/>
        <end position="338"/>
    </location>
</feature>
<keyword evidence="4" id="KW-0067">ATP-binding</keyword>
<evidence type="ECO:0000256" key="3">
    <source>
        <dbReference type="ARBA" id="ARBA00022777"/>
    </source>
</evidence>
<dbReference type="PANTHER" id="PTHR43289:SF34">
    <property type="entry name" value="SERINE_THREONINE-PROTEIN KINASE YBDM-RELATED"/>
    <property type="match status" value="1"/>
</dbReference>
<evidence type="ECO:0000313" key="9">
    <source>
        <dbReference type="Proteomes" id="UP001348641"/>
    </source>
</evidence>
<protein>
    <submittedName>
        <fullName evidence="8">Serine/threonine-protein kinase</fullName>
        <ecNumber evidence="8">2.7.11.1</ecNumber>
    </submittedName>
</protein>
<dbReference type="Gene3D" id="1.10.510.10">
    <property type="entry name" value="Transferase(Phosphotransferase) domain 1"/>
    <property type="match status" value="1"/>
</dbReference>
<name>A0ABU7KYD0_9ACTN</name>
<feature type="compositionally biased region" description="Pro residues" evidence="5">
    <location>
        <begin position="1"/>
        <end position="13"/>
    </location>
</feature>
<evidence type="ECO:0000259" key="7">
    <source>
        <dbReference type="PROSITE" id="PS50011"/>
    </source>
</evidence>
<evidence type="ECO:0000256" key="4">
    <source>
        <dbReference type="ARBA" id="ARBA00022840"/>
    </source>
</evidence>
<keyword evidence="3 8" id="KW-0418">Kinase</keyword>
<dbReference type="CDD" id="cd14014">
    <property type="entry name" value="STKc_PknB_like"/>
    <property type="match status" value="1"/>
</dbReference>
<dbReference type="Pfam" id="PF00069">
    <property type="entry name" value="Pkinase"/>
    <property type="match status" value="1"/>
</dbReference>
<dbReference type="GO" id="GO:0004674">
    <property type="term" value="F:protein serine/threonine kinase activity"/>
    <property type="evidence" value="ECO:0007669"/>
    <property type="project" value="UniProtKB-EC"/>
</dbReference>
<gene>
    <name evidence="8" type="ORF">Q8A49_27845</name>
</gene>
<evidence type="ECO:0000256" key="1">
    <source>
        <dbReference type="ARBA" id="ARBA00022679"/>
    </source>
</evidence>
<keyword evidence="1 8" id="KW-0808">Transferase</keyword>
<dbReference type="Proteomes" id="UP001348641">
    <property type="component" value="Unassembled WGS sequence"/>
</dbReference>
<comment type="caution">
    <text evidence="8">The sequence shown here is derived from an EMBL/GenBank/DDBJ whole genome shotgun (WGS) entry which is preliminary data.</text>
</comment>
<dbReference type="InterPro" id="IPR011009">
    <property type="entry name" value="Kinase-like_dom_sf"/>
</dbReference>
<feature type="region of interest" description="Disordered" evidence="5">
    <location>
        <begin position="1"/>
        <end position="20"/>
    </location>
</feature>
<keyword evidence="6" id="KW-0812">Transmembrane</keyword>
<dbReference type="SMART" id="SM00220">
    <property type="entry name" value="S_TKc"/>
    <property type="match status" value="1"/>
</dbReference>
<feature type="domain" description="Protein kinase" evidence="7">
    <location>
        <begin position="27"/>
        <end position="270"/>
    </location>
</feature>
<dbReference type="InterPro" id="IPR000719">
    <property type="entry name" value="Prot_kinase_dom"/>
</dbReference>
<keyword evidence="6" id="KW-1133">Transmembrane helix</keyword>
<dbReference type="EC" id="2.7.11.1" evidence="8"/>
<keyword evidence="2" id="KW-0547">Nucleotide-binding</keyword>
<reference evidence="8 9" key="1">
    <citation type="submission" date="2023-07" db="EMBL/GenBank/DDBJ databases">
        <authorList>
            <person name="Girao M."/>
            <person name="Carvalho M.F."/>
        </authorList>
    </citation>
    <scope>NUCLEOTIDE SEQUENCE [LARGE SCALE GENOMIC DNA]</scope>
    <source>
        <strain evidence="8 9">66/93</strain>
    </source>
</reference>
<organism evidence="8 9">
    <name type="scientific">Nocardiopsis tropica</name>
    <dbReference type="NCBI Taxonomy" id="109330"/>
    <lineage>
        <taxon>Bacteria</taxon>
        <taxon>Bacillati</taxon>
        <taxon>Actinomycetota</taxon>
        <taxon>Actinomycetes</taxon>
        <taxon>Streptosporangiales</taxon>
        <taxon>Nocardiopsidaceae</taxon>
        <taxon>Nocardiopsis</taxon>
    </lineage>
</organism>
<evidence type="ECO:0000256" key="5">
    <source>
        <dbReference type="SAM" id="MobiDB-lite"/>
    </source>
</evidence>
<evidence type="ECO:0000256" key="6">
    <source>
        <dbReference type="SAM" id="Phobius"/>
    </source>
</evidence>
<dbReference type="EMBL" id="JAUUCC010000105">
    <property type="protein sequence ID" value="MEE2054317.1"/>
    <property type="molecule type" value="Genomic_DNA"/>
</dbReference>
<evidence type="ECO:0000313" key="8">
    <source>
        <dbReference type="EMBL" id="MEE2054317.1"/>
    </source>
</evidence>
<feature type="region of interest" description="Disordered" evidence="5">
    <location>
        <begin position="642"/>
        <end position="688"/>
    </location>
</feature>
<sequence length="688" mass="70256">MAPTPSTPLPPHVRPLAGDDPEVVGGHRLIGRLGRDGTGTVHAAVSPDGEPVALKLVHPRAPAAGARSAAAVVRGKRGVCCVRVADSGSLGSRPWSATPYVPGTGLARHVEDSGPLSGGALLVLAAGTAEALASVHAAGVPHGDVRPANVVVAPGGPRLIDHGIARLWDDGEAPAPEGGPGWLAPERCAGARPDPASDMFSWACLVAFAATGRAPSGGGGPLAEDARRAREGAVDLSAVPGGLRDLLSRALSPDPGRRPPSEEAYLECLLLAGVEDDATREVWADRLHGLVHAHWPPVDTAWHRPGRWTDAARALAEQGPGAVRPHRGPADPVREGARGEGAGRTAGTLLRRGRPGGLLALAVAAGVFAGAALGGGYLFLESLAEGADTAAPEGGAGAEPEGSARLSGSDLVAASLDTFLAAESFELTVLTHAGNGEGLGQPLPADTGAVPTLFDRVLRRSGSPDALRWSSTVSGSRTSDLMVVGGELLRGEGTAWDGAPTWYRAGSAPAATFSPEGVVGPLVRAAEAGTVTGEAETVFRAPAPAEDAYGHLAGGVPEEVPAVRVEGDFRTSDADAREATRFTLVATEDGVPLSFATEGASDGGPVLNGRPVSQEVPPSLLAPAVPVERWYTQYTFVELNGRPDLRVPDPAEVLPPGTEAPSPIAHRPMRWPRPGPPPQGEGEWELPA</sequence>
<dbReference type="PANTHER" id="PTHR43289">
    <property type="entry name" value="MITOGEN-ACTIVATED PROTEIN KINASE KINASE KINASE 20-RELATED"/>
    <property type="match status" value="1"/>
</dbReference>
<proteinExistence type="predicted"/>
<feature type="region of interest" description="Disordered" evidence="5">
    <location>
        <begin position="318"/>
        <end position="348"/>
    </location>
</feature>
<accession>A0ABU7KYD0</accession>
<dbReference type="RefSeq" id="WP_330161172.1">
    <property type="nucleotide sequence ID" value="NZ_BAAAJA010000048.1"/>
</dbReference>
<dbReference type="PROSITE" id="PS50011">
    <property type="entry name" value="PROTEIN_KINASE_DOM"/>
    <property type="match status" value="1"/>
</dbReference>
<evidence type="ECO:0000256" key="2">
    <source>
        <dbReference type="ARBA" id="ARBA00022741"/>
    </source>
</evidence>
<keyword evidence="6" id="KW-0472">Membrane</keyword>
<dbReference type="SUPFAM" id="SSF56112">
    <property type="entry name" value="Protein kinase-like (PK-like)"/>
    <property type="match status" value="1"/>
</dbReference>